<dbReference type="Pfam" id="PF02810">
    <property type="entry name" value="SEC-C"/>
    <property type="match status" value="1"/>
</dbReference>
<dbReference type="RefSeq" id="WP_088073490.1">
    <property type="nucleotide sequence ID" value="NZ_JAHQCR010000062.1"/>
</dbReference>
<proteinExistence type="predicted"/>
<protein>
    <submittedName>
        <fullName evidence="1">SEC-C domain-containing protein</fullName>
    </submittedName>
</protein>
<organism evidence="1 2">
    <name type="scientific">Evansella alkalicola</name>
    <dbReference type="NCBI Taxonomy" id="745819"/>
    <lineage>
        <taxon>Bacteria</taxon>
        <taxon>Bacillati</taxon>
        <taxon>Bacillota</taxon>
        <taxon>Bacilli</taxon>
        <taxon>Bacillales</taxon>
        <taxon>Bacillaceae</taxon>
        <taxon>Evansella</taxon>
    </lineage>
</organism>
<dbReference type="Proteomes" id="UP000790580">
    <property type="component" value="Unassembled WGS sequence"/>
</dbReference>
<keyword evidence="2" id="KW-1185">Reference proteome</keyword>
<gene>
    <name evidence="1" type="ORF">KS407_15520</name>
</gene>
<sequence length="353" mass="40967">MSKLGRNDQCPCGSGKKFKKCCMNKQQTPHQLTVQEQKDFNELLPKIFDYTKKFDEQLQPIYQRYAGTFDRLKEADARAFSQLLFHWLIFNKPFLEGNRSILSSFIEEKFDAYTNGIQQILNKWSNLQPLLVSVEDKDNDHIVLKDLLNNTAIFPEQTQITNQLTAGEYLIGFLYPTPTGVALGNDAVIIPKHYEEFFLAEWEKLYKQFQENETEQAFLNNHFHAVLGIFTAIASGLFQDKEIGELENLSDPTTQVLDTFYQHIELGDYSYDAVLEAKIKWIEYMKLNDVRVPKPGVYAAVLEYWISKHDHQWTNQTFKQVAEKYSVSPSTVSARFKEVNQFFSDVTERVPHG</sequence>
<dbReference type="Gene3D" id="3.10.450.50">
    <property type="match status" value="1"/>
</dbReference>
<dbReference type="InterPro" id="IPR004027">
    <property type="entry name" value="SEC_C_motif"/>
</dbReference>
<reference evidence="1 2" key="1">
    <citation type="submission" date="2021-06" db="EMBL/GenBank/DDBJ databases">
        <title>Bacillus sp. RD4P76, an endophyte from a halophyte.</title>
        <authorList>
            <person name="Sun J.-Q."/>
        </authorList>
    </citation>
    <scope>NUCLEOTIDE SEQUENCE [LARGE SCALE GENOMIC DNA]</scope>
    <source>
        <strain evidence="1 2">JCM 17098</strain>
    </source>
</reference>
<comment type="caution">
    <text evidence="1">The sequence shown here is derived from an EMBL/GenBank/DDBJ whole genome shotgun (WGS) entry which is preliminary data.</text>
</comment>
<dbReference type="EMBL" id="JAHQCR010000062">
    <property type="protein sequence ID" value="MBU9722825.1"/>
    <property type="molecule type" value="Genomic_DNA"/>
</dbReference>
<evidence type="ECO:0000313" key="1">
    <source>
        <dbReference type="EMBL" id="MBU9722825.1"/>
    </source>
</evidence>
<name>A0ABS6JW56_9BACI</name>
<dbReference type="SUPFAM" id="SSF103642">
    <property type="entry name" value="Sec-C motif"/>
    <property type="match status" value="1"/>
</dbReference>
<evidence type="ECO:0000313" key="2">
    <source>
        <dbReference type="Proteomes" id="UP000790580"/>
    </source>
</evidence>
<accession>A0ABS6JW56</accession>